<keyword evidence="1" id="KW-0472">Membrane</keyword>
<proteinExistence type="predicted"/>
<keyword evidence="3" id="KW-1185">Reference proteome</keyword>
<protein>
    <recommendedName>
        <fullName evidence="4">Prepilin type IV endopeptidase peptidase domain-containing protein</fullName>
    </recommendedName>
</protein>
<dbReference type="AlphaFoldDB" id="A0A7G9GAM5"/>
<evidence type="ECO:0008006" key="4">
    <source>
        <dbReference type="Google" id="ProtNLM"/>
    </source>
</evidence>
<feature type="transmembrane region" description="Helical" evidence="1">
    <location>
        <begin position="47"/>
        <end position="66"/>
    </location>
</feature>
<dbReference type="KEGG" id="whj:H9Q79_13175"/>
<organism evidence="2 3">
    <name type="scientific">Wansuia hejianensis</name>
    <dbReference type="NCBI Taxonomy" id="2763667"/>
    <lineage>
        <taxon>Bacteria</taxon>
        <taxon>Bacillati</taxon>
        <taxon>Bacillota</taxon>
        <taxon>Clostridia</taxon>
        <taxon>Lachnospirales</taxon>
        <taxon>Lachnospiraceae</taxon>
        <taxon>Wansuia</taxon>
    </lineage>
</organism>
<accession>A0A7G9GAM5</accession>
<keyword evidence="1" id="KW-0812">Transmembrane</keyword>
<dbReference type="Proteomes" id="UP000515860">
    <property type="component" value="Chromosome"/>
</dbReference>
<sequence>MKPEEWAVLGILTVNGFQDIRCMEIFPVPTAAAGIAGLLWEHLRENIPVPVILCCMLPGLFLIGLSRLTGGKLGMGDGLIVWAAGIWIGFFELLEMLVWGFLLAAAAACLLFKKSGKKEMPFVPFLLAAFLAERIFG</sequence>
<gene>
    <name evidence="2" type="ORF">H9Q79_13175</name>
</gene>
<reference evidence="2 3" key="1">
    <citation type="submission" date="2020-08" db="EMBL/GenBank/DDBJ databases">
        <authorList>
            <person name="Liu C."/>
            <person name="Sun Q."/>
        </authorList>
    </citation>
    <scope>NUCLEOTIDE SEQUENCE [LARGE SCALE GENOMIC DNA]</scope>
    <source>
        <strain evidence="2 3">NSJ-29</strain>
    </source>
</reference>
<keyword evidence="1" id="KW-1133">Transmembrane helix</keyword>
<evidence type="ECO:0000313" key="2">
    <source>
        <dbReference type="EMBL" id="QNM07857.1"/>
    </source>
</evidence>
<feature type="transmembrane region" description="Helical" evidence="1">
    <location>
        <begin position="73"/>
        <end position="90"/>
    </location>
</feature>
<evidence type="ECO:0000256" key="1">
    <source>
        <dbReference type="SAM" id="Phobius"/>
    </source>
</evidence>
<dbReference type="EMBL" id="CP060635">
    <property type="protein sequence ID" value="QNM07857.1"/>
    <property type="molecule type" value="Genomic_DNA"/>
</dbReference>
<evidence type="ECO:0000313" key="3">
    <source>
        <dbReference type="Proteomes" id="UP000515860"/>
    </source>
</evidence>
<dbReference type="RefSeq" id="WP_249328485.1">
    <property type="nucleotide sequence ID" value="NZ_CP060635.1"/>
</dbReference>
<name>A0A7G9GAM5_9FIRM</name>